<dbReference type="InterPro" id="IPR016135">
    <property type="entry name" value="UBQ-conjugating_enzyme/RWD"/>
</dbReference>
<dbReference type="EMBL" id="CAJPEX010001004">
    <property type="protein sequence ID" value="CAG0917931.1"/>
    <property type="molecule type" value="Genomic_DNA"/>
</dbReference>
<evidence type="ECO:0000313" key="2">
    <source>
        <dbReference type="EMBL" id="CAD7277779.1"/>
    </source>
</evidence>
<dbReference type="InterPro" id="IPR050113">
    <property type="entry name" value="Ub_conjugating_enzyme"/>
</dbReference>
<dbReference type="CDD" id="cd23814">
    <property type="entry name" value="UEV_AKTIP"/>
    <property type="match status" value="1"/>
</dbReference>
<dbReference type="EMBL" id="OA883041">
    <property type="protein sequence ID" value="CAD7277779.1"/>
    <property type="molecule type" value="Genomic_DNA"/>
</dbReference>
<dbReference type="SMART" id="SM00212">
    <property type="entry name" value="UBCc"/>
    <property type="match status" value="1"/>
</dbReference>
<dbReference type="Proteomes" id="UP000678499">
    <property type="component" value="Unassembled WGS sequence"/>
</dbReference>
<dbReference type="Pfam" id="PF00179">
    <property type="entry name" value="UQ_con"/>
    <property type="match status" value="1"/>
</dbReference>
<dbReference type="PANTHER" id="PTHR24067">
    <property type="entry name" value="UBIQUITIN-CONJUGATING ENZYME E2"/>
    <property type="match status" value="1"/>
</dbReference>
<sequence>MNSRVGHVVETSFTRKLLPAIPNEVDRAKRQAQNSARVYGRYLKEFLLSSEYKKIKDDPPPGIYVIPYGNSPLIWHGVLFVRHGYFQGGVFRFRVEIPEAFPETDECPKVIFVPPLYHPLVDPETGEFDLSNVFPKWCCSSNSLQQVLRHVRNSFYSVAESSLDENAALIPEPVQWRTVDVSGS</sequence>
<evidence type="ECO:0000259" key="1">
    <source>
        <dbReference type="PROSITE" id="PS50127"/>
    </source>
</evidence>
<name>A0A7R9GCR4_9CRUS</name>
<dbReference type="AlphaFoldDB" id="A0A7R9GCR4"/>
<dbReference type="InterPro" id="IPR000608">
    <property type="entry name" value="UBC"/>
</dbReference>
<keyword evidence="3" id="KW-1185">Reference proteome</keyword>
<reference evidence="2" key="1">
    <citation type="submission" date="2020-11" db="EMBL/GenBank/DDBJ databases">
        <authorList>
            <person name="Tran Van P."/>
        </authorList>
    </citation>
    <scope>NUCLEOTIDE SEQUENCE</scope>
</reference>
<gene>
    <name evidence="2" type="ORF">NMOB1V02_LOCUS5502</name>
</gene>
<dbReference type="SUPFAM" id="SSF54495">
    <property type="entry name" value="UBC-like"/>
    <property type="match status" value="1"/>
</dbReference>
<accession>A0A7R9GCR4</accession>
<organism evidence="2">
    <name type="scientific">Notodromas monacha</name>
    <dbReference type="NCBI Taxonomy" id="399045"/>
    <lineage>
        <taxon>Eukaryota</taxon>
        <taxon>Metazoa</taxon>
        <taxon>Ecdysozoa</taxon>
        <taxon>Arthropoda</taxon>
        <taxon>Crustacea</taxon>
        <taxon>Oligostraca</taxon>
        <taxon>Ostracoda</taxon>
        <taxon>Podocopa</taxon>
        <taxon>Podocopida</taxon>
        <taxon>Cypridocopina</taxon>
        <taxon>Cypridoidea</taxon>
        <taxon>Cyprididae</taxon>
        <taxon>Notodromas</taxon>
    </lineage>
</organism>
<evidence type="ECO:0000313" key="3">
    <source>
        <dbReference type="Proteomes" id="UP000678499"/>
    </source>
</evidence>
<proteinExistence type="predicted"/>
<dbReference type="Gene3D" id="3.10.110.10">
    <property type="entry name" value="Ubiquitin Conjugating Enzyme"/>
    <property type="match status" value="1"/>
</dbReference>
<feature type="domain" description="UBC core" evidence="1">
    <location>
        <begin position="43"/>
        <end position="184"/>
    </location>
</feature>
<protein>
    <recommendedName>
        <fullName evidence="1">UBC core domain-containing protein</fullName>
    </recommendedName>
</protein>
<dbReference type="OrthoDB" id="5596422at2759"/>
<dbReference type="PROSITE" id="PS50127">
    <property type="entry name" value="UBC_2"/>
    <property type="match status" value="1"/>
</dbReference>